<feature type="chain" id="PRO_5046604036" evidence="2">
    <location>
        <begin position="29"/>
        <end position="386"/>
    </location>
</feature>
<organism evidence="3 4">
    <name type="scientific">Jatrophihabitans telluris</name>
    <dbReference type="NCBI Taxonomy" id="2038343"/>
    <lineage>
        <taxon>Bacteria</taxon>
        <taxon>Bacillati</taxon>
        <taxon>Actinomycetota</taxon>
        <taxon>Actinomycetes</taxon>
        <taxon>Jatrophihabitantales</taxon>
        <taxon>Jatrophihabitantaceae</taxon>
        <taxon>Jatrophihabitans</taxon>
    </lineage>
</organism>
<dbReference type="SUPFAM" id="SSF50969">
    <property type="entry name" value="YVTN repeat-like/Quinoprotein amine dehydrogenase"/>
    <property type="match status" value="1"/>
</dbReference>
<dbReference type="Pfam" id="PF10282">
    <property type="entry name" value="Lactonase"/>
    <property type="match status" value="2"/>
</dbReference>
<comment type="similarity">
    <text evidence="1">Belongs to the cycloisomerase 2 family.</text>
</comment>
<gene>
    <name evidence="3" type="ORF">M6D93_04520</name>
</gene>
<sequence length="386" mass="38355">MYNRLALPACGIMLAAGAGLAVSLPASATADPSHASRVVGHAYIDGNTAGANTVAAFDRHADGSLTEIAGSPFAVGGSGLGTGLGSQGAIQTSPDHRFLLAVDAGSNEISVLKVGHGGALRLVGSPVPSGGVEPVSIAINGDGLVYVANVGAGGSNYTGFRLSNKGHLIPLPNTTVAVPDGSGVGDVLFNSTGDRLIGTRDNPSLIDSFTVRPDGRLVPAAGSPFPAQSLGPIGAEFRPTNPNQLYVSNAHAGAGNGTVSAFSVSRHGVLTPIGDSPVADFQTAPCWVEISHDGKYLFAINTGSTNLSTYAILSDGSLSLLGSTAFTNGVGAVDARLSPDGRFLSVTGGRGHVVSTFAVDGGTLTELPSSPVALPASGAPTGLAVI</sequence>
<keyword evidence="2" id="KW-0732">Signal</keyword>
<dbReference type="Gene3D" id="2.130.10.10">
    <property type="entry name" value="YVTN repeat-like/Quinoprotein amine dehydrogenase"/>
    <property type="match status" value="2"/>
</dbReference>
<dbReference type="InterPro" id="IPR019405">
    <property type="entry name" value="Lactonase_7-beta_prop"/>
</dbReference>
<dbReference type="PANTHER" id="PTHR30344">
    <property type="entry name" value="6-PHOSPHOGLUCONOLACTONASE-RELATED"/>
    <property type="match status" value="1"/>
</dbReference>
<dbReference type="InterPro" id="IPR015943">
    <property type="entry name" value="WD40/YVTN_repeat-like_dom_sf"/>
</dbReference>
<dbReference type="EMBL" id="CP097332">
    <property type="protein sequence ID" value="UQX89271.1"/>
    <property type="molecule type" value="Genomic_DNA"/>
</dbReference>
<dbReference type="InterPro" id="IPR011044">
    <property type="entry name" value="Quino_amine_DH_bsu"/>
</dbReference>
<reference evidence="3" key="1">
    <citation type="journal article" date="2018" name="Int. J. Syst. Evol. Microbiol.">
        <title>Jatrophihabitans telluris sp. nov., isolated from sediment soil of lava forest wetlands and the emended description of the genus Jatrophihabitans.</title>
        <authorList>
            <person name="Lee K.C."/>
            <person name="Suh M.K."/>
            <person name="Eom M.K."/>
            <person name="Kim K.K."/>
            <person name="Kim J.S."/>
            <person name="Kim D.S."/>
            <person name="Ko S.H."/>
            <person name="Shin Y.K."/>
            <person name="Lee J.S."/>
        </authorList>
    </citation>
    <scope>NUCLEOTIDE SEQUENCE</scope>
    <source>
        <strain evidence="3">N237</strain>
    </source>
</reference>
<reference evidence="3" key="2">
    <citation type="submission" date="2022-05" db="EMBL/GenBank/DDBJ databases">
        <authorList>
            <person name="Kim J.-S."/>
            <person name="Lee K."/>
            <person name="Suh M."/>
            <person name="Eom M."/>
            <person name="Kim J.-S."/>
            <person name="Kim D.-S."/>
            <person name="Ko S.-H."/>
            <person name="Shin Y."/>
            <person name="Lee J.-S."/>
        </authorList>
    </citation>
    <scope>NUCLEOTIDE SEQUENCE</scope>
    <source>
        <strain evidence="3">N237</strain>
    </source>
</reference>
<dbReference type="InterPro" id="IPR050282">
    <property type="entry name" value="Cycloisomerase_2"/>
</dbReference>
<accession>A0ABY4R1X0</accession>
<dbReference type="PANTHER" id="PTHR30344:SF1">
    <property type="entry name" value="6-PHOSPHOGLUCONOLACTONASE"/>
    <property type="match status" value="1"/>
</dbReference>
<protein>
    <submittedName>
        <fullName evidence="3">Beta-propeller fold lactonase family protein</fullName>
    </submittedName>
</protein>
<feature type="signal peptide" evidence="2">
    <location>
        <begin position="1"/>
        <end position="28"/>
    </location>
</feature>
<evidence type="ECO:0000313" key="3">
    <source>
        <dbReference type="EMBL" id="UQX89271.1"/>
    </source>
</evidence>
<evidence type="ECO:0000256" key="1">
    <source>
        <dbReference type="ARBA" id="ARBA00005564"/>
    </source>
</evidence>
<dbReference type="Proteomes" id="UP001056336">
    <property type="component" value="Chromosome"/>
</dbReference>
<name>A0ABY4R1X0_9ACTN</name>
<evidence type="ECO:0000256" key="2">
    <source>
        <dbReference type="SAM" id="SignalP"/>
    </source>
</evidence>
<keyword evidence="4" id="KW-1185">Reference proteome</keyword>
<evidence type="ECO:0000313" key="4">
    <source>
        <dbReference type="Proteomes" id="UP001056336"/>
    </source>
</evidence>
<dbReference type="RefSeq" id="WP_249773167.1">
    <property type="nucleotide sequence ID" value="NZ_CP097332.1"/>
</dbReference>
<proteinExistence type="inferred from homology"/>